<dbReference type="EMBL" id="BMHQ01000002">
    <property type="protein sequence ID" value="GGE08325.1"/>
    <property type="molecule type" value="Genomic_DNA"/>
</dbReference>
<dbReference type="Proteomes" id="UP000625210">
    <property type="component" value="Unassembled WGS sequence"/>
</dbReference>
<evidence type="ECO:0000313" key="2">
    <source>
        <dbReference type="Proteomes" id="UP000625210"/>
    </source>
</evidence>
<reference evidence="1" key="2">
    <citation type="submission" date="2020-09" db="EMBL/GenBank/DDBJ databases">
        <authorList>
            <person name="Sun Q."/>
            <person name="Zhou Y."/>
        </authorList>
    </citation>
    <scope>NUCLEOTIDE SEQUENCE</scope>
    <source>
        <strain evidence="1">CGMCC 1.15179</strain>
    </source>
</reference>
<evidence type="ECO:0000313" key="1">
    <source>
        <dbReference type="EMBL" id="GGE08325.1"/>
    </source>
</evidence>
<name>A0A8J2VHJ0_9BACL</name>
<keyword evidence="2" id="KW-1185">Reference proteome</keyword>
<protein>
    <submittedName>
        <fullName evidence="1">Uncharacterized protein</fullName>
    </submittedName>
</protein>
<organism evidence="1 2">
    <name type="scientific">Marinithermofilum abyssi</name>
    <dbReference type="NCBI Taxonomy" id="1571185"/>
    <lineage>
        <taxon>Bacteria</taxon>
        <taxon>Bacillati</taxon>
        <taxon>Bacillota</taxon>
        <taxon>Bacilli</taxon>
        <taxon>Bacillales</taxon>
        <taxon>Thermoactinomycetaceae</taxon>
        <taxon>Marinithermofilum</taxon>
    </lineage>
</organism>
<accession>A0A8J2VHJ0</accession>
<sequence>MRKERFKEFNSMQYPPGYDEFEAKVRQFSVLDVLEKVIPMIASSLNRFH</sequence>
<proteinExistence type="predicted"/>
<gene>
    <name evidence="1" type="ORF">GCM10011571_06980</name>
</gene>
<comment type="caution">
    <text evidence="1">The sequence shown here is derived from an EMBL/GenBank/DDBJ whole genome shotgun (WGS) entry which is preliminary data.</text>
</comment>
<dbReference type="AlphaFoldDB" id="A0A8J2VHJ0"/>
<reference evidence="1" key="1">
    <citation type="journal article" date="2014" name="Int. J. Syst. Evol. Microbiol.">
        <title>Complete genome sequence of Corynebacterium casei LMG S-19264T (=DSM 44701T), isolated from a smear-ripened cheese.</title>
        <authorList>
            <consortium name="US DOE Joint Genome Institute (JGI-PGF)"/>
            <person name="Walter F."/>
            <person name="Albersmeier A."/>
            <person name="Kalinowski J."/>
            <person name="Ruckert C."/>
        </authorList>
    </citation>
    <scope>NUCLEOTIDE SEQUENCE</scope>
    <source>
        <strain evidence="1">CGMCC 1.15179</strain>
    </source>
</reference>